<evidence type="ECO:0000313" key="1">
    <source>
        <dbReference type="EMBL" id="SBV94109.1"/>
    </source>
</evidence>
<accession>A0A212J3R9</accession>
<name>A0A212J3R9_9FIRM</name>
<dbReference type="GO" id="GO:0000287">
    <property type="term" value="F:magnesium ion binding"/>
    <property type="evidence" value="ECO:0007669"/>
    <property type="project" value="InterPro"/>
</dbReference>
<dbReference type="Pfam" id="PF05866">
    <property type="entry name" value="RusA"/>
    <property type="match status" value="1"/>
</dbReference>
<reference evidence="1" key="1">
    <citation type="submission" date="2016-04" db="EMBL/GenBank/DDBJ databases">
        <authorList>
            <person name="Evans L.H."/>
            <person name="Alamgir A."/>
            <person name="Owens N."/>
            <person name="Weber N.D."/>
            <person name="Virtaneva K."/>
            <person name="Barbian K."/>
            <person name="Babar A."/>
            <person name="Rosenke K."/>
        </authorList>
    </citation>
    <scope>NUCLEOTIDE SEQUENCE</scope>
    <source>
        <strain evidence="1">86</strain>
    </source>
</reference>
<dbReference type="SUPFAM" id="SSF103084">
    <property type="entry name" value="Holliday junction resolvase RusA"/>
    <property type="match status" value="1"/>
</dbReference>
<dbReference type="GO" id="GO:0006281">
    <property type="term" value="P:DNA repair"/>
    <property type="evidence" value="ECO:0007669"/>
    <property type="project" value="InterPro"/>
</dbReference>
<dbReference type="InterPro" id="IPR036614">
    <property type="entry name" value="RusA-like_sf"/>
</dbReference>
<dbReference type="Gene3D" id="3.30.1330.70">
    <property type="entry name" value="Holliday junction resolvase RusA"/>
    <property type="match status" value="1"/>
</dbReference>
<gene>
    <name evidence="1" type="ORF">KL86CLO1_10469</name>
</gene>
<dbReference type="GO" id="GO:0006310">
    <property type="term" value="P:DNA recombination"/>
    <property type="evidence" value="ECO:0007669"/>
    <property type="project" value="InterPro"/>
</dbReference>
<sequence length="127" mass="14794">MVKLTIPGTLPNLNDYITAERTSRYKAAAMKRQAEQAVMLVAKRHLRGVRFDRPVTMRYTWYEPNRRRDKDNVSSFGRKVIQDALVRAGILKNDGWAEIERFEDSFVVDAKHPRIEVEIYDGRLDPS</sequence>
<proteinExistence type="predicted"/>
<dbReference type="InterPro" id="IPR008822">
    <property type="entry name" value="Endonuclease_RusA-like"/>
</dbReference>
<protein>
    <submittedName>
        <fullName evidence="1">Endodeoxyribonuclease RusA</fullName>
    </submittedName>
</protein>
<dbReference type="AlphaFoldDB" id="A0A212J3R9"/>
<dbReference type="EMBL" id="FLUN01000001">
    <property type="protein sequence ID" value="SBV94109.1"/>
    <property type="molecule type" value="Genomic_DNA"/>
</dbReference>
<organism evidence="1">
    <name type="scientific">uncultured Eubacteriales bacterium</name>
    <dbReference type="NCBI Taxonomy" id="172733"/>
    <lineage>
        <taxon>Bacteria</taxon>
        <taxon>Bacillati</taxon>
        <taxon>Bacillota</taxon>
        <taxon>Clostridia</taxon>
        <taxon>Eubacteriales</taxon>
        <taxon>environmental samples</taxon>
    </lineage>
</organism>